<organism evidence="2 3">
    <name type="scientific">Methylobacterium trifolii</name>
    <dbReference type="NCBI Taxonomy" id="1003092"/>
    <lineage>
        <taxon>Bacteria</taxon>
        <taxon>Pseudomonadati</taxon>
        <taxon>Pseudomonadota</taxon>
        <taxon>Alphaproteobacteria</taxon>
        <taxon>Hyphomicrobiales</taxon>
        <taxon>Methylobacteriaceae</taxon>
        <taxon>Methylobacterium</taxon>
    </lineage>
</organism>
<dbReference type="EMBL" id="BPRB01000064">
    <property type="protein sequence ID" value="GJE59200.1"/>
    <property type="molecule type" value="Genomic_DNA"/>
</dbReference>
<protein>
    <submittedName>
        <fullName evidence="2">Uncharacterized protein</fullName>
    </submittedName>
</protein>
<accession>A0ABQ4TVD6</accession>
<keyword evidence="3" id="KW-1185">Reference proteome</keyword>
<feature type="chain" id="PRO_5047046075" evidence="1">
    <location>
        <begin position="23"/>
        <end position="41"/>
    </location>
</feature>
<evidence type="ECO:0000313" key="3">
    <source>
        <dbReference type="Proteomes" id="UP001055057"/>
    </source>
</evidence>
<reference evidence="2" key="2">
    <citation type="submission" date="2021-08" db="EMBL/GenBank/DDBJ databases">
        <authorList>
            <person name="Tani A."/>
            <person name="Ola A."/>
            <person name="Ogura Y."/>
            <person name="Katsura K."/>
            <person name="Hayashi T."/>
        </authorList>
    </citation>
    <scope>NUCLEOTIDE SEQUENCE</scope>
    <source>
        <strain evidence="2">DSM 23632</strain>
    </source>
</reference>
<evidence type="ECO:0000313" key="2">
    <source>
        <dbReference type="EMBL" id="GJE59200.1"/>
    </source>
</evidence>
<dbReference type="RefSeq" id="WP_283214965.1">
    <property type="nucleotide sequence ID" value="NZ_BPRB01000064.1"/>
</dbReference>
<reference evidence="2" key="1">
    <citation type="journal article" date="2021" name="Front. Microbiol.">
        <title>Comprehensive Comparative Genomics and Phenotyping of Methylobacterium Species.</title>
        <authorList>
            <person name="Alessa O."/>
            <person name="Ogura Y."/>
            <person name="Fujitani Y."/>
            <person name="Takami H."/>
            <person name="Hayashi T."/>
            <person name="Sahin N."/>
            <person name="Tani A."/>
        </authorList>
    </citation>
    <scope>NUCLEOTIDE SEQUENCE</scope>
    <source>
        <strain evidence="2">DSM 23632</strain>
    </source>
</reference>
<comment type="caution">
    <text evidence="2">The sequence shown here is derived from an EMBL/GenBank/DDBJ whole genome shotgun (WGS) entry which is preliminary data.</text>
</comment>
<dbReference type="PROSITE" id="PS51257">
    <property type="entry name" value="PROKAR_LIPOPROTEIN"/>
    <property type="match status" value="1"/>
</dbReference>
<dbReference type="Proteomes" id="UP001055057">
    <property type="component" value="Unassembled WGS sequence"/>
</dbReference>
<sequence>MQTPKQILLAAMTAMLALGAAACATKPPPAPSEPTPVIRKG</sequence>
<keyword evidence="1" id="KW-0732">Signal</keyword>
<gene>
    <name evidence="2" type="ORF">MPOCJGCO_1288</name>
</gene>
<evidence type="ECO:0000256" key="1">
    <source>
        <dbReference type="SAM" id="SignalP"/>
    </source>
</evidence>
<proteinExistence type="predicted"/>
<feature type="signal peptide" evidence="1">
    <location>
        <begin position="1"/>
        <end position="22"/>
    </location>
</feature>
<name>A0ABQ4TVD6_9HYPH</name>